<feature type="compositionally biased region" description="Low complexity" evidence="1">
    <location>
        <begin position="23"/>
        <end position="39"/>
    </location>
</feature>
<feature type="non-terminal residue" evidence="2">
    <location>
        <position position="1"/>
    </location>
</feature>
<feature type="non-terminal residue" evidence="2">
    <location>
        <position position="106"/>
    </location>
</feature>
<evidence type="ECO:0000256" key="1">
    <source>
        <dbReference type="SAM" id="MobiDB-lite"/>
    </source>
</evidence>
<sequence>VGRRPGRDRGHPRRGHDRPGSGPPARRGPAGGQVPAQGPHHGPQRPRRAAHGARPGLRRPRAARPRPALDRAQAHHRGHGGGQPRGGEQAHAPGGPGAAVRRRGDL</sequence>
<feature type="compositionally biased region" description="Basic residues" evidence="1">
    <location>
        <begin position="42"/>
        <end position="64"/>
    </location>
</feature>
<dbReference type="EMBL" id="CADCUM010000083">
    <property type="protein sequence ID" value="CAA9386244.1"/>
    <property type="molecule type" value="Genomic_DNA"/>
</dbReference>
<evidence type="ECO:0000313" key="2">
    <source>
        <dbReference type="EMBL" id="CAA9386244.1"/>
    </source>
</evidence>
<proteinExistence type="predicted"/>
<feature type="region of interest" description="Disordered" evidence="1">
    <location>
        <begin position="1"/>
        <end position="106"/>
    </location>
</feature>
<gene>
    <name evidence="2" type="ORF">AVDCRST_MAG32-1993</name>
</gene>
<name>A0A6J4NLP1_9ACTN</name>
<organism evidence="2">
    <name type="scientific">uncultured Nocardioides sp</name>
    <dbReference type="NCBI Taxonomy" id="198441"/>
    <lineage>
        <taxon>Bacteria</taxon>
        <taxon>Bacillati</taxon>
        <taxon>Actinomycetota</taxon>
        <taxon>Actinomycetes</taxon>
        <taxon>Propionibacteriales</taxon>
        <taxon>Nocardioidaceae</taxon>
        <taxon>Nocardioides</taxon>
        <taxon>environmental samples</taxon>
    </lineage>
</organism>
<dbReference type="AlphaFoldDB" id="A0A6J4NLP1"/>
<reference evidence="2" key="1">
    <citation type="submission" date="2020-02" db="EMBL/GenBank/DDBJ databases">
        <authorList>
            <person name="Meier V. D."/>
        </authorList>
    </citation>
    <scope>NUCLEOTIDE SEQUENCE</scope>
    <source>
        <strain evidence="2">AVDCRST_MAG32</strain>
    </source>
</reference>
<accession>A0A6J4NLP1</accession>
<protein>
    <submittedName>
        <fullName evidence="2">Uncharacterized protein</fullName>
    </submittedName>
</protein>